<dbReference type="Pfam" id="PF08513">
    <property type="entry name" value="LisH"/>
    <property type="match status" value="1"/>
</dbReference>
<feature type="region of interest" description="Disordered" evidence="1">
    <location>
        <begin position="179"/>
        <end position="252"/>
    </location>
</feature>
<dbReference type="HOGENOM" id="CLU_038514_0_0_1"/>
<gene>
    <name evidence="2" type="primary">Dgri\GH18218</name>
    <name evidence="2" type="ORF">Dgri_GH18218</name>
</gene>
<protein>
    <submittedName>
        <fullName evidence="2">GH18218</fullName>
    </submittedName>
</protein>
<evidence type="ECO:0000313" key="3">
    <source>
        <dbReference type="Proteomes" id="UP000001070"/>
    </source>
</evidence>
<dbReference type="InParanoid" id="B4JFS3"/>
<organism evidence="3">
    <name type="scientific">Drosophila grimshawi</name>
    <name type="common">Hawaiian fruit fly</name>
    <name type="synonym">Idiomyia grimshawi</name>
    <dbReference type="NCBI Taxonomy" id="7222"/>
    <lineage>
        <taxon>Eukaryota</taxon>
        <taxon>Metazoa</taxon>
        <taxon>Ecdysozoa</taxon>
        <taxon>Arthropoda</taxon>
        <taxon>Hexapoda</taxon>
        <taxon>Insecta</taxon>
        <taxon>Pterygota</taxon>
        <taxon>Neoptera</taxon>
        <taxon>Endopterygota</taxon>
        <taxon>Diptera</taxon>
        <taxon>Brachycera</taxon>
        <taxon>Muscomorpha</taxon>
        <taxon>Ephydroidea</taxon>
        <taxon>Drosophilidae</taxon>
        <taxon>Drosophila</taxon>
        <taxon>Hawaiian Drosophila</taxon>
    </lineage>
</organism>
<dbReference type="OrthoDB" id="5970631at2759"/>
<dbReference type="eggNOG" id="ENOG502S0C1">
    <property type="taxonomic scope" value="Eukaryota"/>
</dbReference>
<feature type="compositionally biased region" description="Low complexity" evidence="1">
    <location>
        <begin position="235"/>
        <end position="247"/>
    </location>
</feature>
<dbReference type="InterPro" id="IPR006594">
    <property type="entry name" value="LisH"/>
</dbReference>
<dbReference type="AlphaFoldDB" id="B4JFS3"/>
<dbReference type="EMBL" id="CH916369">
    <property type="protein sequence ID" value="EDV93554.1"/>
    <property type="molecule type" value="Genomic_DNA"/>
</dbReference>
<feature type="compositionally biased region" description="Basic and acidic residues" evidence="1">
    <location>
        <begin position="179"/>
        <end position="192"/>
    </location>
</feature>
<dbReference type="KEGG" id="dgr:6563913"/>
<dbReference type="PhylomeDB" id="B4JFS3"/>
<feature type="compositionally biased region" description="Polar residues" evidence="1">
    <location>
        <begin position="291"/>
        <end position="314"/>
    </location>
</feature>
<dbReference type="Gene3D" id="1.20.960.40">
    <property type="match status" value="1"/>
</dbReference>
<reference evidence="2 3" key="1">
    <citation type="journal article" date="2007" name="Nature">
        <title>Evolution of genes and genomes on the Drosophila phylogeny.</title>
        <authorList>
            <consortium name="Drosophila 12 Genomes Consortium"/>
            <person name="Clark A.G."/>
            <person name="Eisen M.B."/>
            <person name="Smith D.R."/>
            <person name="Bergman C.M."/>
            <person name="Oliver B."/>
            <person name="Markow T.A."/>
            <person name="Kaufman T.C."/>
            <person name="Kellis M."/>
            <person name="Gelbart W."/>
            <person name="Iyer V.N."/>
            <person name="Pollard D.A."/>
            <person name="Sackton T.B."/>
            <person name="Larracuente A.M."/>
            <person name="Singh N.D."/>
            <person name="Abad J.P."/>
            <person name="Abt D.N."/>
            <person name="Adryan B."/>
            <person name="Aguade M."/>
            <person name="Akashi H."/>
            <person name="Anderson W.W."/>
            <person name="Aquadro C.F."/>
            <person name="Ardell D.H."/>
            <person name="Arguello R."/>
            <person name="Artieri C.G."/>
            <person name="Barbash D.A."/>
            <person name="Barker D."/>
            <person name="Barsanti P."/>
            <person name="Batterham P."/>
            <person name="Batzoglou S."/>
            <person name="Begun D."/>
            <person name="Bhutkar A."/>
            <person name="Blanco E."/>
            <person name="Bosak S.A."/>
            <person name="Bradley R.K."/>
            <person name="Brand A.D."/>
            <person name="Brent M.R."/>
            <person name="Brooks A.N."/>
            <person name="Brown R.H."/>
            <person name="Butlin R.K."/>
            <person name="Caggese C."/>
            <person name="Calvi B.R."/>
            <person name="Bernardo de Carvalho A."/>
            <person name="Caspi A."/>
            <person name="Castrezana S."/>
            <person name="Celniker S.E."/>
            <person name="Chang J.L."/>
            <person name="Chapple C."/>
            <person name="Chatterji S."/>
            <person name="Chinwalla A."/>
            <person name="Civetta A."/>
            <person name="Clifton S.W."/>
            <person name="Comeron J.M."/>
            <person name="Costello J.C."/>
            <person name="Coyne J.A."/>
            <person name="Daub J."/>
            <person name="David R.G."/>
            <person name="Delcher A.L."/>
            <person name="Delehaunty K."/>
            <person name="Do C.B."/>
            <person name="Ebling H."/>
            <person name="Edwards K."/>
            <person name="Eickbush T."/>
            <person name="Evans J.D."/>
            <person name="Filipski A."/>
            <person name="Findeiss S."/>
            <person name="Freyhult E."/>
            <person name="Fulton L."/>
            <person name="Fulton R."/>
            <person name="Garcia A.C."/>
            <person name="Gardiner A."/>
            <person name="Garfield D.A."/>
            <person name="Garvin B.E."/>
            <person name="Gibson G."/>
            <person name="Gilbert D."/>
            <person name="Gnerre S."/>
            <person name="Godfrey J."/>
            <person name="Good R."/>
            <person name="Gotea V."/>
            <person name="Gravely B."/>
            <person name="Greenberg A.J."/>
            <person name="Griffiths-Jones S."/>
            <person name="Gross S."/>
            <person name="Guigo R."/>
            <person name="Gustafson E.A."/>
            <person name="Haerty W."/>
            <person name="Hahn M.W."/>
            <person name="Halligan D.L."/>
            <person name="Halpern A.L."/>
            <person name="Halter G.M."/>
            <person name="Han M.V."/>
            <person name="Heger A."/>
            <person name="Hillier L."/>
            <person name="Hinrichs A.S."/>
            <person name="Holmes I."/>
            <person name="Hoskins R.A."/>
            <person name="Hubisz M.J."/>
            <person name="Hultmark D."/>
            <person name="Huntley M.A."/>
            <person name="Jaffe D.B."/>
            <person name="Jagadeeshan S."/>
            <person name="Jeck W.R."/>
            <person name="Johnson J."/>
            <person name="Jones C.D."/>
            <person name="Jordan W.C."/>
            <person name="Karpen G.H."/>
            <person name="Kataoka E."/>
            <person name="Keightley P.D."/>
            <person name="Kheradpour P."/>
            <person name="Kirkness E.F."/>
            <person name="Koerich L.B."/>
            <person name="Kristiansen K."/>
            <person name="Kudrna D."/>
            <person name="Kulathinal R.J."/>
            <person name="Kumar S."/>
            <person name="Kwok R."/>
            <person name="Lander E."/>
            <person name="Langley C.H."/>
            <person name="Lapoint R."/>
            <person name="Lazzaro B.P."/>
            <person name="Lee S.J."/>
            <person name="Levesque L."/>
            <person name="Li R."/>
            <person name="Lin C.F."/>
            <person name="Lin M.F."/>
            <person name="Lindblad-Toh K."/>
            <person name="Llopart A."/>
            <person name="Long M."/>
            <person name="Low L."/>
            <person name="Lozovsky E."/>
            <person name="Lu J."/>
            <person name="Luo M."/>
            <person name="Machado C.A."/>
            <person name="Makalowski W."/>
            <person name="Marzo M."/>
            <person name="Matsuda M."/>
            <person name="Matzkin L."/>
            <person name="McAllister B."/>
            <person name="McBride C.S."/>
            <person name="McKernan B."/>
            <person name="McKernan K."/>
            <person name="Mendez-Lago M."/>
            <person name="Minx P."/>
            <person name="Mollenhauer M.U."/>
            <person name="Montooth K."/>
            <person name="Mount S.M."/>
            <person name="Mu X."/>
            <person name="Myers E."/>
            <person name="Negre B."/>
            <person name="Newfeld S."/>
            <person name="Nielsen R."/>
            <person name="Noor M.A."/>
            <person name="O'Grady P."/>
            <person name="Pachter L."/>
            <person name="Papaceit M."/>
            <person name="Parisi M.J."/>
            <person name="Parisi M."/>
            <person name="Parts L."/>
            <person name="Pedersen J.S."/>
            <person name="Pesole G."/>
            <person name="Phillippy A.M."/>
            <person name="Ponting C.P."/>
            <person name="Pop M."/>
            <person name="Porcelli D."/>
            <person name="Powell J.R."/>
            <person name="Prohaska S."/>
            <person name="Pruitt K."/>
            <person name="Puig M."/>
            <person name="Quesneville H."/>
            <person name="Ram K.R."/>
            <person name="Rand D."/>
            <person name="Rasmussen M.D."/>
            <person name="Reed L.K."/>
            <person name="Reenan R."/>
            <person name="Reily A."/>
            <person name="Remington K.A."/>
            <person name="Rieger T.T."/>
            <person name="Ritchie M.G."/>
            <person name="Robin C."/>
            <person name="Rogers Y.H."/>
            <person name="Rohde C."/>
            <person name="Rozas J."/>
            <person name="Rubenfield M.J."/>
            <person name="Ruiz A."/>
            <person name="Russo S."/>
            <person name="Salzberg S.L."/>
            <person name="Sanchez-Gracia A."/>
            <person name="Saranga D.J."/>
            <person name="Sato H."/>
            <person name="Schaeffer S.W."/>
            <person name="Schatz M.C."/>
            <person name="Schlenke T."/>
            <person name="Schwartz R."/>
            <person name="Segarra C."/>
            <person name="Singh R.S."/>
            <person name="Sirot L."/>
            <person name="Sirota M."/>
            <person name="Sisneros N.B."/>
            <person name="Smith C.D."/>
            <person name="Smith T.F."/>
            <person name="Spieth J."/>
            <person name="Stage D.E."/>
            <person name="Stark A."/>
            <person name="Stephan W."/>
            <person name="Strausberg R.L."/>
            <person name="Strempel S."/>
            <person name="Sturgill D."/>
            <person name="Sutton G."/>
            <person name="Sutton G.G."/>
            <person name="Tao W."/>
            <person name="Teichmann S."/>
            <person name="Tobari Y.N."/>
            <person name="Tomimura Y."/>
            <person name="Tsolas J.M."/>
            <person name="Valente V.L."/>
            <person name="Venter E."/>
            <person name="Venter J.C."/>
            <person name="Vicario S."/>
            <person name="Vieira F.G."/>
            <person name="Vilella A.J."/>
            <person name="Villasante A."/>
            <person name="Walenz B."/>
            <person name="Wang J."/>
            <person name="Wasserman M."/>
            <person name="Watts T."/>
            <person name="Wilson D."/>
            <person name="Wilson R.K."/>
            <person name="Wing R.A."/>
            <person name="Wolfner M.F."/>
            <person name="Wong A."/>
            <person name="Wong G.K."/>
            <person name="Wu C.I."/>
            <person name="Wu G."/>
            <person name="Yamamoto D."/>
            <person name="Yang H.P."/>
            <person name="Yang S.P."/>
            <person name="Yorke J.A."/>
            <person name="Yoshida K."/>
            <person name="Zdobnov E."/>
            <person name="Zhang P."/>
            <person name="Zhang Y."/>
            <person name="Zimin A.V."/>
            <person name="Baldwin J."/>
            <person name="Abdouelleil A."/>
            <person name="Abdulkadir J."/>
            <person name="Abebe A."/>
            <person name="Abera B."/>
            <person name="Abreu J."/>
            <person name="Acer S.C."/>
            <person name="Aftuck L."/>
            <person name="Alexander A."/>
            <person name="An P."/>
            <person name="Anderson E."/>
            <person name="Anderson S."/>
            <person name="Arachi H."/>
            <person name="Azer M."/>
            <person name="Bachantsang P."/>
            <person name="Barry A."/>
            <person name="Bayul T."/>
            <person name="Berlin A."/>
            <person name="Bessette D."/>
            <person name="Bloom T."/>
            <person name="Blye J."/>
            <person name="Boguslavskiy L."/>
            <person name="Bonnet C."/>
            <person name="Boukhgalter B."/>
            <person name="Bourzgui I."/>
            <person name="Brown A."/>
            <person name="Cahill P."/>
            <person name="Channer S."/>
            <person name="Cheshatsang Y."/>
            <person name="Chuda L."/>
            <person name="Citroen M."/>
            <person name="Collymore A."/>
            <person name="Cooke P."/>
            <person name="Costello M."/>
            <person name="D'Aco K."/>
            <person name="Daza R."/>
            <person name="De Haan G."/>
            <person name="DeGray S."/>
            <person name="DeMaso C."/>
            <person name="Dhargay N."/>
            <person name="Dooley K."/>
            <person name="Dooley E."/>
            <person name="Doricent M."/>
            <person name="Dorje P."/>
            <person name="Dorjee K."/>
            <person name="Dupes A."/>
            <person name="Elong R."/>
            <person name="Falk J."/>
            <person name="Farina A."/>
            <person name="Faro S."/>
            <person name="Ferguson D."/>
            <person name="Fisher S."/>
            <person name="Foley C.D."/>
            <person name="Franke A."/>
            <person name="Friedrich D."/>
            <person name="Gadbois L."/>
            <person name="Gearin G."/>
            <person name="Gearin C.R."/>
            <person name="Giannoukos G."/>
            <person name="Goode T."/>
            <person name="Graham J."/>
            <person name="Grandbois E."/>
            <person name="Grewal S."/>
            <person name="Gyaltsen K."/>
            <person name="Hafez N."/>
            <person name="Hagos B."/>
            <person name="Hall J."/>
            <person name="Henson C."/>
            <person name="Hollinger A."/>
            <person name="Honan T."/>
            <person name="Huard M.D."/>
            <person name="Hughes L."/>
            <person name="Hurhula B."/>
            <person name="Husby M.E."/>
            <person name="Kamat A."/>
            <person name="Kanga B."/>
            <person name="Kashin S."/>
            <person name="Khazanovich D."/>
            <person name="Kisner P."/>
            <person name="Lance K."/>
            <person name="Lara M."/>
            <person name="Lee W."/>
            <person name="Lennon N."/>
            <person name="Letendre F."/>
            <person name="LeVine R."/>
            <person name="Lipovsky A."/>
            <person name="Liu X."/>
            <person name="Liu J."/>
            <person name="Liu S."/>
            <person name="Lokyitsang T."/>
            <person name="Lokyitsang Y."/>
            <person name="Lubonja R."/>
            <person name="Lui A."/>
            <person name="MacDonald P."/>
            <person name="Magnisalis V."/>
            <person name="Maru K."/>
            <person name="Matthews C."/>
            <person name="McCusker W."/>
            <person name="McDonough S."/>
            <person name="Mehta T."/>
            <person name="Meldrim J."/>
            <person name="Meneus L."/>
            <person name="Mihai O."/>
            <person name="Mihalev A."/>
            <person name="Mihova T."/>
            <person name="Mittelman R."/>
            <person name="Mlenga V."/>
            <person name="Montmayeur A."/>
            <person name="Mulrain L."/>
            <person name="Navidi A."/>
            <person name="Naylor J."/>
            <person name="Negash T."/>
            <person name="Nguyen T."/>
            <person name="Nguyen N."/>
            <person name="Nicol R."/>
            <person name="Norbu C."/>
            <person name="Norbu N."/>
            <person name="Novod N."/>
            <person name="O'Neill B."/>
            <person name="Osman S."/>
            <person name="Markiewicz E."/>
            <person name="Oyono O.L."/>
            <person name="Patti C."/>
            <person name="Phunkhang P."/>
            <person name="Pierre F."/>
            <person name="Priest M."/>
            <person name="Raghuraman S."/>
            <person name="Rege F."/>
            <person name="Reyes R."/>
            <person name="Rise C."/>
            <person name="Rogov P."/>
            <person name="Ross K."/>
            <person name="Ryan E."/>
            <person name="Settipalli S."/>
            <person name="Shea T."/>
            <person name="Sherpa N."/>
            <person name="Shi L."/>
            <person name="Shih D."/>
            <person name="Sparrow T."/>
            <person name="Spaulding J."/>
            <person name="Stalker J."/>
            <person name="Stange-Thomann N."/>
            <person name="Stavropoulos S."/>
            <person name="Stone C."/>
            <person name="Strader C."/>
            <person name="Tesfaye S."/>
            <person name="Thomson T."/>
            <person name="Thoulutsang Y."/>
            <person name="Thoulutsang D."/>
            <person name="Topham K."/>
            <person name="Topping I."/>
            <person name="Tsamla T."/>
            <person name="Vassiliev H."/>
            <person name="Vo A."/>
            <person name="Wangchuk T."/>
            <person name="Wangdi T."/>
            <person name="Weiand M."/>
            <person name="Wilkinson J."/>
            <person name="Wilson A."/>
            <person name="Yadav S."/>
            <person name="Young G."/>
            <person name="Yu Q."/>
            <person name="Zembek L."/>
            <person name="Zhong D."/>
            <person name="Zimmer A."/>
            <person name="Zwirko Z."/>
            <person name="Jaffe D.B."/>
            <person name="Alvarez P."/>
            <person name="Brockman W."/>
            <person name="Butler J."/>
            <person name="Chin C."/>
            <person name="Gnerre S."/>
            <person name="Grabherr M."/>
            <person name="Kleber M."/>
            <person name="Mauceli E."/>
            <person name="MacCallum I."/>
        </authorList>
    </citation>
    <scope>NUCLEOTIDE SEQUENCE [LARGE SCALE GENOMIC DNA]</scope>
    <source>
        <strain evidence="3">Tucson 15287-2541.00</strain>
    </source>
</reference>
<feature type="compositionally biased region" description="Basic residues" evidence="1">
    <location>
        <begin position="317"/>
        <end position="330"/>
    </location>
</feature>
<dbReference type="Proteomes" id="UP000001070">
    <property type="component" value="Unassembled WGS sequence"/>
</dbReference>
<sequence length="369" mass="42277">MEERTYTQLIENSIRMNFERSGIVNELRSGLHVNVLKAIREELYLDKDGALCGGDVQQRGLLQLLNYLVVDYFDWYGYKHTLETFALETGDKALLKPREKLMRELSGNYDNKELPVLLQMLMKQTKKDASKKLPQPIIKSHMAKDIPPEGNPSNIKELLPPEAKASHIKKLPAYKMDTPRDFKPRLIKKDTRNPPSKVKVRQSMIDSVGPKQSTPIKQKSAELGVNKYGDEYESSSKSSTGSYSNDSDAFDDIPDRHYYIEQEPPETMYPHDFGEEGRCEAERNTMQIVELPNSNENTEQPQGNSSNRNTTKETNTVKRRKILSHSHKHANPYGFVLDRPVQKPKCPETMVSQISLDGDSEYEDSDEYF</sequence>
<accession>B4JFS3</accession>
<evidence type="ECO:0000313" key="2">
    <source>
        <dbReference type="EMBL" id="EDV93554.1"/>
    </source>
</evidence>
<name>B4JFS3_DROGR</name>
<dbReference type="PROSITE" id="PS50896">
    <property type="entry name" value="LISH"/>
    <property type="match status" value="1"/>
</dbReference>
<feature type="compositionally biased region" description="Acidic residues" evidence="1">
    <location>
        <begin position="358"/>
        <end position="369"/>
    </location>
</feature>
<proteinExistence type="predicted"/>
<dbReference type="OMA" id="LVMRDWK"/>
<dbReference type="SMART" id="SM00667">
    <property type="entry name" value="LisH"/>
    <property type="match status" value="1"/>
</dbReference>
<evidence type="ECO:0000256" key="1">
    <source>
        <dbReference type="SAM" id="MobiDB-lite"/>
    </source>
</evidence>
<feature type="region of interest" description="Disordered" evidence="1">
    <location>
        <begin position="291"/>
        <end position="369"/>
    </location>
</feature>
<keyword evidence="3" id="KW-1185">Reference proteome</keyword>
<dbReference type="STRING" id="7222.B4JFS3"/>
<dbReference type="FunCoup" id="B4JFS3">
    <property type="interactions" value="39"/>
</dbReference>